<dbReference type="InParanoid" id="A0A2H3CRY1"/>
<dbReference type="EMBL" id="KZ293688">
    <property type="protein sequence ID" value="PBK85819.1"/>
    <property type="molecule type" value="Genomic_DNA"/>
</dbReference>
<organism evidence="1 2">
    <name type="scientific">Armillaria gallica</name>
    <name type="common">Bulbous honey fungus</name>
    <name type="synonym">Armillaria bulbosa</name>
    <dbReference type="NCBI Taxonomy" id="47427"/>
    <lineage>
        <taxon>Eukaryota</taxon>
        <taxon>Fungi</taxon>
        <taxon>Dikarya</taxon>
        <taxon>Basidiomycota</taxon>
        <taxon>Agaricomycotina</taxon>
        <taxon>Agaricomycetes</taxon>
        <taxon>Agaricomycetidae</taxon>
        <taxon>Agaricales</taxon>
        <taxon>Marasmiineae</taxon>
        <taxon>Physalacriaceae</taxon>
        <taxon>Armillaria</taxon>
    </lineage>
</organism>
<protein>
    <submittedName>
        <fullName evidence="1">Uncharacterized protein</fullName>
    </submittedName>
</protein>
<accession>A0A2H3CRY1</accession>
<dbReference type="Proteomes" id="UP000217790">
    <property type="component" value="Unassembled WGS sequence"/>
</dbReference>
<reference evidence="2" key="1">
    <citation type="journal article" date="2017" name="Nat. Ecol. Evol.">
        <title>Genome expansion and lineage-specific genetic innovations in the forest pathogenic fungi Armillaria.</title>
        <authorList>
            <person name="Sipos G."/>
            <person name="Prasanna A.N."/>
            <person name="Walter M.C."/>
            <person name="O'Connor E."/>
            <person name="Balint B."/>
            <person name="Krizsan K."/>
            <person name="Kiss B."/>
            <person name="Hess J."/>
            <person name="Varga T."/>
            <person name="Slot J."/>
            <person name="Riley R."/>
            <person name="Boka B."/>
            <person name="Rigling D."/>
            <person name="Barry K."/>
            <person name="Lee J."/>
            <person name="Mihaltcheva S."/>
            <person name="LaButti K."/>
            <person name="Lipzen A."/>
            <person name="Waldron R."/>
            <person name="Moloney N.M."/>
            <person name="Sperisen C."/>
            <person name="Kredics L."/>
            <person name="Vagvoelgyi C."/>
            <person name="Patrignani A."/>
            <person name="Fitzpatrick D."/>
            <person name="Nagy I."/>
            <person name="Doyle S."/>
            <person name="Anderson J.B."/>
            <person name="Grigoriev I.V."/>
            <person name="Gueldener U."/>
            <person name="Muensterkoetter M."/>
            <person name="Nagy L.G."/>
        </authorList>
    </citation>
    <scope>NUCLEOTIDE SEQUENCE [LARGE SCALE GENOMIC DNA]</scope>
    <source>
        <strain evidence="2">Ar21-2</strain>
    </source>
</reference>
<dbReference type="AlphaFoldDB" id="A0A2H3CRY1"/>
<name>A0A2H3CRY1_ARMGA</name>
<keyword evidence="2" id="KW-1185">Reference proteome</keyword>
<evidence type="ECO:0000313" key="2">
    <source>
        <dbReference type="Proteomes" id="UP000217790"/>
    </source>
</evidence>
<sequence length="153" mass="17535">MIHYRVPTSSCLQALRVNLIHCNHLERVRWPGLFGSSEGLCGFPEHSCRLLTPSAARPHTRFPKTITCSFAAFAFSILLHFCRIAATPFRQQNERRRPTMHLKRHNGQRFCASGIGLRETQEIVVREVRELLASNRWITLKEKGDVAGGDRER</sequence>
<gene>
    <name evidence="1" type="ORF">ARMGADRAFT_1036003</name>
</gene>
<proteinExistence type="predicted"/>
<evidence type="ECO:0000313" key="1">
    <source>
        <dbReference type="EMBL" id="PBK85819.1"/>
    </source>
</evidence>